<dbReference type="RefSeq" id="WP_162444405.1">
    <property type="nucleotide sequence ID" value="NZ_CP048222.1"/>
</dbReference>
<evidence type="ECO:0000313" key="3">
    <source>
        <dbReference type="Proteomes" id="UP000480178"/>
    </source>
</evidence>
<organism evidence="2 3">
    <name type="scientific">Rhodocytophaga rosea</name>
    <dbReference type="NCBI Taxonomy" id="2704465"/>
    <lineage>
        <taxon>Bacteria</taxon>
        <taxon>Pseudomonadati</taxon>
        <taxon>Bacteroidota</taxon>
        <taxon>Cytophagia</taxon>
        <taxon>Cytophagales</taxon>
        <taxon>Rhodocytophagaceae</taxon>
        <taxon>Rhodocytophaga</taxon>
    </lineage>
</organism>
<dbReference type="PANTHER" id="PTHR11735:SF11">
    <property type="entry name" value="TRNA THREONYLCARBAMOYLADENOSINE BIOSYNTHESIS PROTEIN TSAB"/>
    <property type="match status" value="1"/>
</dbReference>
<dbReference type="InterPro" id="IPR043129">
    <property type="entry name" value="ATPase_NBD"/>
</dbReference>
<feature type="domain" description="Gcp-like" evidence="1">
    <location>
        <begin position="31"/>
        <end position="134"/>
    </location>
</feature>
<name>A0A6C0GJY8_9BACT</name>
<dbReference type="CDD" id="cd24032">
    <property type="entry name" value="ASKHA_NBD_TsaB"/>
    <property type="match status" value="1"/>
</dbReference>
<dbReference type="SUPFAM" id="SSF53067">
    <property type="entry name" value="Actin-like ATPase domain"/>
    <property type="match status" value="2"/>
</dbReference>
<keyword evidence="3" id="KW-1185">Reference proteome</keyword>
<evidence type="ECO:0000259" key="1">
    <source>
        <dbReference type="Pfam" id="PF00814"/>
    </source>
</evidence>
<dbReference type="InterPro" id="IPR000905">
    <property type="entry name" value="Gcp-like_dom"/>
</dbReference>
<dbReference type="EMBL" id="CP048222">
    <property type="protein sequence ID" value="QHT68391.1"/>
    <property type="molecule type" value="Genomic_DNA"/>
</dbReference>
<dbReference type="GO" id="GO:0016740">
    <property type="term" value="F:transferase activity"/>
    <property type="evidence" value="ECO:0007669"/>
    <property type="project" value="UniProtKB-KW"/>
</dbReference>
<dbReference type="GO" id="GO:0005829">
    <property type="term" value="C:cytosol"/>
    <property type="evidence" value="ECO:0007669"/>
    <property type="project" value="TreeGrafter"/>
</dbReference>
<dbReference type="PANTHER" id="PTHR11735">
    <property type="entry name" value="TRNA N6-ADENOSINE THREONYLCARBAMOYLTRANSFERASE"/>
    <property type="match status" value="1"/>
</dbReference>
<dbReference type="GO" id="GO:0002949">
    <property type="term" value="P:tRNA threonylcarbamoyladenosine modification"/>
    <property type="evidence" value="ECO:0007669"/>
    <property type="project" value="InterPro"/>
</dbReference>
<dbReference type="AlphaFoldDB" id="A0A6C0GJY8"/>
<gene>
    <name evidence="2" type="primary">tsaB</name>
    <name evidence="2" type="ORF">GXP67_17950</name>
</gene>
<dbReference type="NCBIfam" id="TIGR03725">
    <property type="entry name" value="T6A_YeaZ"/>
    <property type="match status" value="1"/>
</dbReference>
<evidence type="ECO:0000313" key="2">
    <source>
        <dbReference type="EMBL" id="QHT68391.1"/>
    </source>
</evidence>
<dbReference type="Gene3D" id="3.30.420.40">
    <property type="match status" value="2"/>
</dbReference>
<keyword evidence="2" id="KW-0808">Transferase</keyword>
<dbReference type="Proteomes" id="UP000480178">
    <property type="component" value="Chromosome"/>
</dbReference>
<accession>A0A6C0GJY8</accession>
<reference evidence="2 3" key="1">
    <citation type="submission" date="2020-01" db="EMBL/GenBank/DDBJ databases">
        <authorList>
            <person name="Kim M.K."/>
        </authorList>
    </citation>
    <scope>NUCLEOTIDE SEQUENCE [LARGE SCALE GENOMIC DNA]</scope>
    <source>
        <strain evidence="2 3">172606-1</strain>
    </source>
</reference>
<proteinExistence type="predicted"/>
<dbReference type="KEGG" id="rhoz:GXP67_17950"/>
<sequence>MALILSIETATKVCSVALHRQGKLLGVSELFSEKSHSGAITLLIQNLVTLSGFQLTDIEAIAVSKGPGSYTGLRIGTATAKGLCFALDKPLIAVHTLEAMTYGLIHKIPGNDYLFCPMIDARRMEVYCAVYQKDLQEVWPVDARIINENSFTELLSIHKIIFFGDGAAKCKPLLSHSEHTCFVEDIYPSAADAGELAYQKFTQQIFEDIAYFEPFYLKEFFFKKSG</sequence>
<dbReference type="InterPro" id="IPR022496">
    <property type="entry name" value="T6A_TsaB"/>
</dbReference>
<protein>
    <submittedName>
        <fullName evidence="2">tRNA (Adenosine(37)-N6)-threonylcarbamoyltransferase complex dimerization subunit type 1 TsaB</fullName>
    </submittedName>
</protein>
<dbReference type="Pfam" id="PF00814">
    <property type="entry name" value="TsaD"/>
    <property type="match status" value="1"/>
</dbReference>